<keyword evidence="3" id="KW-0067">ATP-binding</keyword>
<gene>
    <name evidence="3" type="ORF">B1R32_10752</name>
</gene>
<dbReference type="Pfam" id="PF00271">
    <property type="entry name" value="Helicase_C"/>
    <property type="match status" value="1"/>
</dbReference>
<dbReference type="EMBL" id="NIGF01000007">
    <property type="protein sequence ID" value="PQV64027.1"/>
    <property type="molecule type" value="Genomic_DNA"/>
</dbReference>
<dbReference type="CDD" id="cd18793">
    <property type="entry name" value="SF2_C_SNF"/>
    <property type="match status" value="1"/>
</dbReference>
<accession>A0A2S8STA5</accession>
<dbReference type="InterPro" id="IPR027417">
    <property type="entry name" value="P-loop_NTPase"/>
</dbReference>
<name>A0A2S8STA5_9BACT</name>
<dbReference type="SUPFAM" id="SSF52540">
    <property type="entry name" value="P-loop containing nucleoside triphosphate hydrolases"/>
    <property type="match status" value="1"/>
</dbReference>
<evidence type="ECO:0000256" key="1">
    <source>
        <dbReference type="ARBA" id="ARBA00022801"/>
    </source>
</evidence>
<evidence type="ECO:0000259" key="2">
    <source>
        <dbReference type="PROSITE" id="PS51194"/>
    </source>
</evidence>
<sequence length="438" mass="48976">MLLIERILETIAPITPDKDAKLACFLQKITSAPLAGKKLLIFTQYTDTARYIGAALEKRGLKAVETIASSEKDKARVVARFAPVANAVIAERFPNDAPIEILVATDVLSEGLNMQDGDTLIDYDLHWNPVRLIQRFGRIDRIGTTNATIYGFNFLPETGLGKNLGLQEKLARRIAEIHAALGENAAILSPDETLNEAAMRAIYAGKDAGNLFEIEEIDELASLSEAEASLRALRREDPQEWKRLNALRAGIRSGKRAPGSIGRRIVMCRAGEFRSLMLLSPSGEIESRDATKILSMMASERDEAAMPLLPNHNEIVMKAREDFWREARLRRQNQKKAGKITPAQEYARRELDIAFARSEDGDLKNQILMLKKVFEREGLPSIVRRELNHLKKSGIVGEVLIDELVRIYAAHGLSQRVEIKRDDDDHFFPQIVCSLSLS</sequence>
<comment type="caution">
    <text evidence="3">The sequence shown here is derived from an EMBL/GenBank/DDBJ whole genome shotgun (WGS) entry which is preliminary data.</text>
</comment>
<dbReference type="InParanoid" id="A0A2S8STA5"/>
<dbReference type="InterPro" id="IPR049730">
    <property type="entry name" value="SNF2/RAD54-like_C"/>
</dbReference>
<keyword evidence="4" id="KW-1185">Reference proteome</keyword>
<dbReference type="Gene3D" id="3.40.50.300">
    <property type="entry name" value="P-loop containing nucleotide triphosphate hydrolases"/>
    <property type="match status" value="1"/>
</dbReference>
<evidence type="ECO:0000313" key="4">
    <source>
        <dbReference type="Proteomes" id="UP000237684"/>
    </source>
</evidence>
<protein>
    <submittedName>
        <fullName evidence="3">Helicase conserved C-terminal domain-containing protein</fullName>
    </submittedName>
</protein>
<reference evidence="3 4" key="1">
    <citation type="journal article" date="2018" name="Syst. Appl. Microbiol.">
        <title>Abditibacterium utsteinense sp. nov., the first cultivated member of candidate phylum FBP, isolated from ice-free Antarctic soil samples.</title>
        <authorList>
            <person name="Tahon G."/>
            <person name="Tytgat B."/>
            <person name="Lebbe L."/>
            <person name="Carlier A."/>
            <person name="Willems A."/>
        </authorList>
    </citation>
    <scope>NUCLEOTIDE SEQUENCE [LARGE SCALE GENOMIC DNA]</scope>
    <source>
        <strain evidence="3 4">LMG 29911</strain>
    </source>
</reference>
<feature type="domain" description="Helicase C-terminal" evidence="2">
    <location>
        <begin position="21"/>
        <end position="185"/>
    </location>
</feature>
<dbReference type="InterPro" id="IPR001650">
    <property type="entry name" value="Helicase_C-like"/>
</dbReference>
<dbReference type="AlphaFoldDB" id="A0A2S8STA5"/>
<keyword evidence="1" id="KW-0378">Hydrolase</keyword>
<keyword evidence="3" id="KW-0547">Nucleotide-binding</keyword>
<dbReference type="PANTHER" id="PTHR45766">
    <property type="entry name" value="DNA ANNEALING HELICASE AND ENDONUCLEASE ZRANB3 FAMILY MEMBER"/>
    <property type="match status" value="1"/>
</dbReference>
<evidence type="ECO:0000313" key="3">
    <source>
        <dbReference type="EMBL" id="PQV64027.1"/>
    </source>
</evidence>
<dbReference type="Proteomes" id="UP000237684">
    <property type="component" value="Unassembled WGS sequence"/>
</dbReference>
<dbReference type="SMART" id="SM00490">
    <property type="entry name" value="HELICc"/>
    <property type="match status" value="1"/>
</dbReference>
<dbReference type="GO" id="GO:0016787">
    <property type="term" value="F:hydrolase activity"/>
    <property type="evidence" value="ECO:0007669"/>
    <property type="project" value="UniProtKB-KW"/>
</dbReference>
<dbReference type="PANTHER" id="PTHR45766:SF6">
    <property type="entry name" value="SWI_SNF-RELATED MATRIX-ASSOCIATED ACTIN-DEPENDENT REGULATOR OF CHROMATIN SUBFAMILY A-LIKE PROTEIN 1"/>
    <property type="match status" value="1"/>
</dbReference>
<organism evidence="3 4">
    <name type="scientific">Abditibacterium utsteinense</name>
    <dbReference type="NCBI Taxonomy" id="1960156"/>
    <lineage>
        <taxon>Bacteria</taxon>
        <taxon>Pseudomonadati</taxon>
        <taxon>Abditibacteriota</taxon>
        <taxon>Abditibacteriia</taxon>
        <taxon>Abditibacteriales</taxon>
        <taxon>Abditibacteriaceae</taxon>
        <taxon>Abditibacterium</taxon>
    </lineage>
</organism>
<proteinExistence type="predicted"/>
<keyword evidence="3" id="KW-0347">Helicase</keyword>
<dbReference type="GO" id="GO:0004386">
    <property type="term" value="F:helicase activity"/>
    <property type="evidence" value="ECO:0007669"/>
    <property type="project" value="UniProtKB-KW"/>
</dbReference>
<dbReference type="PROSITE" id="PS51194">
    <property type="entry name" value="HELICASE_CTER"/>
    <property type="match status" value="1"/>
</dbReference>